<gene>
    <name evidence="2" type="ORF">ABII15_28205</name>
</gene>
<sequence length="121" mass="13683">MSNGPGNRDRLDALGERDYPIEDKNLTEEQNEHLTASLRKVRDMPNAPAPLQDLARQLLSGRMDLKDVLDSPAGHRALGEGLAPLREQWKNMSPQERQKVREYDPDEDPRDGGAGRDSRIR</sequence>
<protein>
    <recommendedName>
        <fullName evidence="3">DUF2795 domain-containing protein</fullName>
    </recommendedName>
</protein>
<dbReference type="KEGG" id="stac:ABII15_28205"/>
<dbReference type="AlphaFoldDB" id="A0AAU8IZE1"/>
<dbReference type="EMBL" id="CP159534">
    <property type="protein sequence ID" value="XCJ73603.1"/>
    <property type="molecule type" value="Genomic_DNA"/>
</dbReference>
<name>A0AAU8IZE1_9ACTN</name>
<feature type="compositionally biased region" description="Basic and acidic residues" evidence="1">
    <location>
        <begin position="110"/>
        <end position="121"/>
    </location>
</feature>
<evidence type="ECO:0000256" key="1">
    <source>
        <dbReference type="SAM" id="MobiDB-lite"/>
    </source>
</evidence>
<feature type="compositionally biased region" description="Basic and acidic residues" evidence="1">
    <location>
        <begin position="7"/>
        <end position="30"/>
    </location>
</feature>
<feature type="region of interest" description="Disordered" evidence="1">
    <location>
        <begin position="72"/>
        <end position="121"/>
    </location>
</feature>
<evidence type="ECO:0008006" key="3">
    <source>
        <dbReference type="Google" id="ProtNLM"/>
    </source>
</evidence>
<reference evidence="2" key="1">
    <citation type="submission" date="2024-06" db="EMBL/GenBank/DDBJ databases">
        <title>Streptomyces sp. strain HUAS MG91 genome sequences.</title>
        <authorList>
            <person name="Mo P."/>
        </authorList>
    </citation>
    <scope>NUCLEOTIDE SEQUENCE</scope>
    <source>
        <strain evidence="2">HUAS MG91</strain>
    </source>
</reference>
<evidence type="ECO:0000313" key="2">
    <source>
        <dbReference type="EMBL" id="XCJ73603.1"/>
    </source>
</evidence>
<feature type="region of interest" description="Disordered" evidence="1">
    <location>
        <begin position="1"/>
        <end position="30"/>
    </location>
</feature>
<dbReference type="RefSeq" id="WP_353945063.1">
    <property type="nucleotide sequence ID" value="NZ_CP159534.1"/>
</dbReference>
<accession>A0AAU8IZE1</accession>
<organism evidence="2">
    <name type="scientific">Streptomyces tabacisoli</name>
    <dbReference type="NCBI Taxonomy" id="3156398"/>
    <lineage>
        <taxon>Bacteria</taxon>
        <taxon>Bacillati</taxon>
        <taxon>Actinomycetota</taxon>
        <taxon>Actinomycetes</taxon>
        <taxon>Kitasatosporales</taxon>
        <taxon>Streptomycetaceae</taxon>
        <taxon>Streptomyces</taxon>
    </lineage>
</organism>
<proteinExistence type="predicted"/>